<dbReference type="GO" id="GO:0006783">
    <property type="term" value="P:heme biosynthetic process"/>
    <property type="evidence" value="ECO:0007669"/>
    <property type="project" value="UniProtKB-KW"/>
</dbReference>
<evidence type="ECO:0000259" key="8">
    <source>
        <dbReference type="Pfam" id="PF22451"/>
    </source>
</evidence>
<dbReference type="Pfam" id="PF22451">
    <property type="entry name" value="NirdL-like_HTH"/>
    <property type="match status" value="1"/>
</dbReference>
<evidence type="ECO:0000313" key="9">
    <source>
        <dbReference type="EMBL" id="MBC8198478.1"/>
    </source>
</evidence>
<dbReference type="SUPFAM" id="SSF46785">
    <property type="entry name" value="Winged helix' DNA-binding domain"/>
    <property type="match status" value="1"/>
</dbReference>
<gene>
    <name evidence="9" type="ORF">H8E80_00300</name>
</gene>
<dbReference type="InterPro" id="IPR050684">
    <property type="entry name" value="HTH-Siroheme_Decarb"/>
</dbReference>
<dbReference type="GO" id="GO:0016829">
    <property type="term" value="F:lyase activity"/>
    <property type="evidence" value="ECO:0007669"/>
    <property type="project" value="UniProtKB-KW"/>
</dbReference>
<dbReference type="AlphaFoldDB" id="A0A8J6TAP3"/>
<keyword evidence="3" id="KW-0456">Lyase</keyword>
<dbReference type="PANTHER" id="PTHR43413">
    <property type="entry name" value="TRANSCRIPTIONAL REGULATOR, ASNC FAMILY"/>
    <property type="match status" value="1"/>
</dbReference>
<evidence type="ECO:0000256" key="1">
    <source>
        <dbReference type="ARBA" id="ARBA00004744"/>
    </source>
</evidence>
<evidence type="ECO:0000256" key="4">
    <source>
        <dbReference type="ARBA" id="ARBA00023457"/>
    </source>
</evidence>
<feature type="domain" description="Siroheme decarboxylase NirL-like HTH" evidence="8">
    <location>
        <begin position="6"/>
        <end position="52"/>
    </location>
</feature>
<evidence type="ECO:0000256" key="2">
    <source>
        <dbReference type="ARBA" id="ARBA00023133"/>
    </source>
</evidence>
<comment type="pathway">
    <text evidence="1">Porphyrin-containing compound metabolism; protoheme biosynthesis.</text>
</comment>
<organism evidence="9 10">
    <name type="scientific">Candidatus Desulfaltia bathyphila</name>
    <dbReference type="NCBI Taxonomy" id="2841697"/>
    <lineage>
        <taxon>Bacteria</taxon>
        <taxon>Pseudomonadati</taxon>
        <taxon>Thermodesulfobacteriota</taxon>
        <taxon>Desulfobacteria</taxon>
        <taxon>Desulfobacterales</taxon>
        <taxon>Desulfobacterales incertae sedis</taxon>
        <taxon>Candidatus Desulfaltia</taxon>
    </lineage>
</organism>
<dbReference type="InterPro" id="IPR040523">
    <property type="entry name" value="AsnC_trans_reg2"/>
</dbReference>
<feature type="domain" description="Siroheme decarboxylase AsnC-like ligand binding" evidence="7">
    <location>
        <begin position="62"/>
        <end position="147"/>
    </location>
</feature>
<dbReference type="EMBL" id="JACNLL010000007">
    <property type="protein sequence ID" value="MBC8198478.1"/>
    <property type="molecule type" value="Genomic_DNA"/>
</dbReference>
<name>A0A8J6TAP3_9BACT</name>
<keyword evidence="2" id="KW-0350">Heme biosynthesis</keyword>
<proteinExistence type="inferred from homology"/>
<dbReference type="Gene3D" id="3.30.70.3460">
    <property type="match status" value="1"/>
</dbReference>
<evidence type="ECO:0000259" key="7">
    <source>
        <dbReference type="Pfam" id="PF17805"/>
    </source>
</evidence>
<comment type="caution">
    <text evidence="9">The sequence shown here is derived from an EMBL/GenBank/DDBJ whole genome shotgun (WGS) entry which is preliminary data.</text>
</comment>
<evidence type="ECO:0000256" key="5">
    <source>
        <dbReference type="ARBA" id="ARBA00023471"/>
    </source>
</evidence>
<comment type="similarity">
    <text evidence="4">Belongs to the Ahb/Nir family.</text>
</comment>
<comment type="catalytic activity">
    <reaction evidence="6">
        <text>siroheme + 2 H(+) = 12,18-didecarboxysiroheme + 2 CO2</text>
        <dbReference type="Rhea" id="RHEA:19093"/>
        <dbReference type="ChEBI" id="CHEBI:15378"/>
        <dbReference type="ChEBI" id="CHEBI:16526"/>
        <dbReference type="ChEBI" id="CHEBI:60052"/>
        <dbReference type="ChEBI" id="CHEBI:140497"/>
        <dbReference type="EC" id="4.1.1.111"/>
    </reaction>
</comment>
<protein>
    <recommendedName>
        <fullName evidence="5">siroheme decarboxylase</fullName>
        <ecNumber evidence="5">4.1.1.111</ecNumber>
    </recommendedName>
</protein>
<dbReference type="SMART" id="SM00344">
    <property type="entry name" value="HTH_ASNC"/>
    <property type="match status" value="1"/>
</dbReference>
<evidence type="ECO:0000256" key="3">
    <source>
        <dbReference type="ARBA" id="ARBA00023239"/>
    </source>
</evidence>
<dbReference type="UniPathway" id="UPA00252"/>
<reference evidence="9 10" key="1">
    <citation type="submission" date="2020-08" db="EMBL/GenBank/DDBJ databases">
        <title>Bridging the membrane lipid divide: bacteria of the FCB group superphylum have the potential to synthesize archaeal ether lipids.</title>
        <authorList>
            <person name="Villanueva L."/>
            <person name="Von Meijenfeldt F.A.B."/>
            <person name="Westbye A.B."/>
            <person name="Yadav S."/>
            <person name="Hopmans E.C."/>
            <person name="Dutilh B.E."/>
            <person name="Sinninghe Damste J.S."/>
        </authorList>
    </citation>
    <scope>NUCLEOTIDE SEQUENCE [LARGE SCALE GENOMIC DNA]</scope>
    <source>
        <strain evidence="9">NIOZ-UU82</strain>
    </source>
</reference>
<accession>A0A8J6TAP3</accession>
<sequence length="160" mass="18519">MLTKLEKRILASIQGDISVTKQPYLEIAEQLGISENTFLEKLKELCDRGVIRRFGATIRHQKSGFKANAMVAWKVDEKQIDEVGKKMASFRQVSHCYRRNPNGDWPYNLYTMIHAGDEESCRKTALKMSEATSVNTYTLLFSREELKKTSMEYFPQDNKE</sequence>
<dbReference type="PANTHER" id="PTHR43413:SF1">
    <property type="entry name" value="SIROHEME DECARBOXYLASE NIRL SUBUNIT"/>
    <property type="match status" value="1"/>
</dbReference>
<dbReference type="EC" id="4.1.1.111" evidence="5"/>
<dbReference type="Pfam" id="PF17805">
    <property type="entry name" value="AsnC_trans_reg2"/>
    <property type="match status" value="1"/>
</dbReference>
<evidence type="ECO:0000256" key="6">
    <source>
        <dbReference type="ARBA" id="ARBA00048470"/>
    </source>
</evidence>
<evidence type="ECO:0000313" key="10">
    <source>
        <dbReference type="Proteomes" id="UP000603545"/>
    </source>
</evidence>
<dbReference type="InterPro" id="IPR036390">
    <property type="entry name" value="WH_DNA-bd_sf"/>
</dbReference>
<dbReference type="Proteomes" id="UP000603545">
    <property type="component" value="Unassembled WGS sequence"/>
</dbReference>
<dbReference type="InterPro" id="IPR053953">
    <property type="entry name" value="NirdL-like_HTH"/>
</dbReference>
<dbReference type="InterPro" id="IPR019888">
    <property type="entry name" value="Tscrpt_reg_AsnC-like"/>
</dbReference>